<dbReference type="GeneID" id="301684401"/>
<feature type="transmembrane region" description="Helical" evidence="1">
    <location>
        <begin position="64"/>
        <end position="85"/>
    </location>
</feature>
<sequence>MNTPSHGIINLALLANSSHPDANLFIVLGGILPDIPIFIFYGCAKFIAKMPESQIWSEAYHSPAISKIVAIFHSIPLGILGLAIAFKVGGYIPQVFCLSLIGHNLLDLPVHNDDAHRHFFPFSNYRFISPISYWDPRHYGSLVSLIELLLVLWASYTVFSQVRSPLGQTLILLVNLFYAGGYSYHILKHTRKQTHHPINRIKTAILEKIAP</sequence>
<gene>
    <name evidence="2" type="ORF">NIES46_36220</name>
</gene>
<keyword evidence="1" id="KW-1133">Transmembrane helix</keyword>
<accession>A0A5M3TCD6</accession>
<dbReference type="EMBL" id="BIMW01000140">
    <property type="protein sequence ID" value="GCE95556.1"/>
    <property type="molecule type" value="Genomic_DNA"/>
</dbReference>
<feature type="transmembrane region" description="Helical" evidence="1">
    <location>
        <begin position="165"/>
        <end position="187"/>
    </location>
</feature>
<name>A0A5M3TCD6_LIMPL</name>
<dbReference type="Proteomes" id="UP000326169">
    <property type="component" value="Unassembled WGS sequence"/>
</dbReference>
<proteinExistence type="predicted"/>
<keyword evidence="3" id="KW-1185">Reference proteome</keyword>
<organism evidence="2 3">
    <name type="scientific">Limnospira platensis NIES-46</name>
    <dbReference type="NCBI Taxonomy" id="1236695"/>
    <lineage>
        <taxon>Bacteria</taxon>
        <taxon>Bacillati</taxon>
        <taxon>Cyanobacteriota</taxon>
        <taxon>Cyanophyceae</taxon>
        <taxon>Oscillatoriophycideae</taxon>
        <taxon>Oscillatoriales</taxon>
        <taxon>Sirenicapillariaceae</taxon>
        <taxon>Limnospira</taxon>
    </lineage>
</organism>
<evidence type="ECO:0000256" key="1">
    <source>
        <dbReference type="SAM" id="Phobius"/>
    </source>
</evidence>
<evidence type="ECO:0000313" key="3">
    <source>
        <dbReference type="Proteomes" id="UP000326169"/>
    </source>
</evidence>
<protein>
    <recommendedName>
        <fullName evidence="4">Metal-dependent hydrolase</fullName>
    </recommendedName>
</protein>
<comment type="caution">
    <text evidence="2">The sequence shown here is derived from an EMBL/GenBank/DDBJ whole genome shotgun (WGS) entry which is preliminary data.</text>
</comment>
<keyword evidence="1" id="KW-0472">Membrane</keyword>
<evidence type="ECO:0000313" key="2">
    <source>
        <dbReference type="EMBL" id="GCE95556.1"/>
    </source>
</evidence>
<keyword evidence="1" id="KW-0812">Transmembrane</keyword>
<reference evidence="2 3" key="1">
    <citation type="journal article" date="2019" name="J Genomics">
        <title>The Draft Genome of a Hydrogen-producing Cyanobacterium, Arthrospira platensis NIES-46.</title>
        <authorList>
            <person name="Suzuki S."/>
            <person name="Yamaguchi H."/>
            <person name="Kawachi M."/>
        </authorList>
    </citation>
    <scope>NUCLEOTIDE SEQUENCE [LARGE SCALE GENOMIC DNA]</scope>
    <source>
        <strain evidence="2 3">NIES-46</strain>
    </source>
</reference>
<feature type="transmembrane region" description="Helical" evidence="1">
    <location>
        <begin position="22"/>
        <end position="43"/>
    </location>
</feature>
<evidence type="ECO:0008006" key="4">
    <source>
        <dbReference type="Google" id="ProtNLM"/>
    </source>
</evidence>
<dbReference type="RefSeq" id="WP_006616673.1">
    <property type="nucleotide sequence ID" value="NZ_BIMW01000140.1"/>
</dbReference>